<evidence type="ECO:0000313" key="2">
    <source>
        <dbReference type="Proteomes" id="UP001501195"/>
    </source>
</evidence>
<evidence type="ECO:0000313" key="1">
    <source>
        <dbReference type="EMBL" id="GAA4665507.1"/>
    </source>
</evidence>
<protein>
    <recommendedName>
        <fullName evidence="3">BRCT domain-containing protein</fullName>
    </recommendedName>
</protein>
<proteinExistence type="predicted"/>
<name>A0ABP8VKW6_9ACTN</name>
<dbReference type="InterPro" id="IPR036420">
    <property type="entry name" value="BRCT_dom_sf"/>
</dbReference>
<organism evidence="1 2">
    <name type="scientific">Kineococcus glutinatus</name>
    <dbReference type="NCBI Taxonomy" id="1070872"/>
    <lineage>
        <taxon>Bacteria</taxon>
        <taxon>Bacillati</taxon>
        <taxon>Actinomycetota</taxon>
        <taxon>Actinomycetes</taxon>
        <taxon>Kineosporiales</taxon>
        <taxon>Kineosporiaceae</taxon>
        <taxon>Kineococcus</taxon>
    </lineage>
</organism>
<dbReference type="Proteomes" id="UP001501195">
    <property type="component" value="Unassembled WGS sequence"/>
</dbReference>
<sequence>MIDASAAPRWTHGAPLLPGTRVVLGGPLLTPRAELAGRARSAGLVPVEEVDGTTGLLVAADAASGEAEVRAAMRLGVPIVDEYTFEDLLPAVPRPRG</sequence>
<keyword evidence="2" id="KW-1185">Reference proteome</keyword>
<comment type="caution">
    <text evidence="1">The sequence shown here is derived from an EMBL/GenBank/DDBJ whole genome shotgun (WGS) entry which is preliminary data.</text>
</comment>
<dbReference type="RefSeq" id="WP_345714307.1">
    <property type="nucleotide sequence ID" value="NZ_BAABIL010000855.1"/>
</dbReference>
<dbReference type="EMBL" id="BAABIL010000855">
    <property type="protein sequence ID" value="GAA4665507.1"/>
    <property type="molecule type" value="Genomic_DNA"/>
</dbReference>
<reference evidence="2" key="1">
    <citation type="journal article" date="2019" name="Int. J. Syst. Evol. Microbiol.">
        <title>The Global Catalogue of Microorganisms (GCM) 10K type strain sequencing project: providing services to taxonomists for standard genome sequencing and annotation.</title>
        <authorList>
            <consortium name="The Broad Institute Genomics Platform"/>
            <consortium name="The Broad Institute Genome Sequencing Center for Infectious Disease"/>
            <person name="Wu L."/>
            <person name="Ma J."/>
        </authorList>
    </citation>
    <scope>NUCLEOTIDE SEQUENCE [LARGE SCALE GENOMIC DNA]</scope>
    <source>
        <strain evidence="2">JCM 18126</strain>
    </source>
</reference>
<evidence type="ECO:0008006" key="3">
    <source>
        <dbReference type="Google" id="ProtNLM"/>
    </source>
</evidence>
<dbReference type="Gene3D" id="3.40.50.10190">
    <property type="entry name" value="BRCT domain"/>
    <property type="match status" value="1"/>
</dbReference>
<gene>
    <name evidence="1" type="ORF">GCM10023225_35830</name>
</gene>
<dbReference type="SUPFAM" id="SSF52113">
    <property type="entry name" value="BRCT domain"/>
    <property type="match status" value="1"/>
</dbReference>
<accession>A0ABP8VKW6</accession>